<keyword evidence="2" id="KW-0238">DNA-binding</keyword>
<evidence type="ECO:0000259" key="4">
    <source>
        <dbReference type="PROSITE" id="PS51077"/>
    </source>
</evidence>
<dbReference type="Proteomes" id="UP000642509">
    <property type="component" value="Unassembled WGS sequence"/>
</dbReference>
<protein>
    <submittedName>
        <fullName evidence="5">IclR family transcriptional regulator</fullName>
    </submittedName>
</protein>
<dbReference type="Gene3D" id="3.30.450.40">
    <property type="match status" value="2"/>
</dbReference>
<dbReference type="Pfam" id="PF01614">
    <property type="entry name" value="IclR_C"/>
    <property type="match status" value="1"/>
</dbReference>
<evidence type="ECO:0000256" key="1">
    <source>
        <dbReference type="ARBA" id="ARBA00023015"/>
    </source>
</evidence>
<dbReference type="Pfam" id="PF09339">
    <property type="entry name" value="HTH_IclR"/>
    <property type="match status" value="1"/>
</dbReference>
<evidence type="ECO:0000313" key="5">
    <source>
        <dbReference type="EMBL" id="GGO42400.1"/>
    </source>
</evidence>
<dbReference type="InterPro" id="IPR036388">
    <property type="entry name" value="WH-like_DNA-bd_sf"/>
</dbReference>
<reference evidence="6" key="1">
    <citation type="journal article" date="2019" name="Int. J. Syst. Evol. Microbiol.">
        <title>The Global Catalogue of Microorganisms (GCM) 10K type strain sequencing project: providing services to taxonomists for standard genome sequencing and annotation.</title>
        <authorList>
            <consortium name="The Broad Institute Genomics Platform"/>
            <consortium name="The Broad Institute Genome Sequencing Center for Infectious Disease"/>
            <person name="Wu L."/>
            <person name="Ma J."/>
        </authorList>
    </citation>
    <scope>NUCLEOTIDE SEQUENCE [LARGE SCALE GENOMIC DNA]</scope>
    <source>
        <strain evidence="6">CGMCC 1.7064</strain>
    </source>
</reference>
<keyword evidence="6" id="KW-1185">Reference proteome</keyword>
<evidence type="ECO:0000313" key="6">
    <source>
        <dbReference type="Proteomes" id="UP000642509"/>
    </source>
</evidence>
<dbReference type="Gene3D" id="1.10.10.10">
    <property type="entry name" value="Winged helix-like DNA-binding domain superfamily/Winged helix DNA-binding domain"/>
    <property type="match status" value="1"/>
</dbReference>
<sequence length="217" mass="23139">MSDREGGNRMLERVAAILDAVETGPASASEIARRTKLSVSTVHRLALSMVDFEFLRRDSDGRFRRGARFVRSALENAALPILTLLRDSTDETAQLWVRRGDDRVCLATVDSTQVLRAALPAGTRQPLPAGSAGRLLAREEEAWASIERHGWVESVGVRTPGLGSVSAPVWLGGELVGAICVAVPLARVEDGPGADFGAQAVEAATTLAGVMMTLRLP</sequence>
<organism evidence="5 6">
    <name type="scientific">Citricoccus zhacaiensis</name>
    <dbReference type="NCBI Taxonomy" id="489142"/>
    <lineage>
        <taxon>Bacteria</taxon>
        <taxon>Bacillati</taxon>
        <taxon>Actinomycetota</taxon>
        <taxon>Actinomycetes</taxon>
        <taxon>Micrococcales</taxon>
        <taxon>Micrococcaceae</taxon>
        <taxon>Citricoccus</taxon>
    </lineage>
</organism>
<dbReference type="InterPro" id="IPR005471">
    <property type="entry name" value="Tscrpt_reg_IclR_N"/>
</dbReference>
<name>A0ABQ2LRT0_9MICC</name>
<dbReference type="PANTHER" id="PTHR30136:SF39">
    <property type="entry name" value="TRANSCRIPTIONAL REGULATORY PROTEIN"/>
    <property type="match status" value="1"/>
</dbReference>
<dbReference type="PROSITE" id="PS51077">
    <property type="entry name" value="HTH_ICLR"/>
    <property type="match status" value="1"/>
</dbReference>
<evidence type="ECO:0000256" key="2">
    <source>
        <dbReference type="ARBA" id="ARBA00023125"/>
    </source>
</evidence>
<dbReference type="InterPro" id="IPR014757">
    <property type="entry name" value="Tscrpt_reg_IclR_C"/>
</dbReference>
<keyword evidence="1" id="KW-0805">Transcription regulation</keyword>
<dbReference type="InterPro" id="IPR050707">
    <property type="entry name" value="HTH_MetabolicPath_Reg"/>
</dbReference>
<accession>A0ABQ2LRT0</accession>
<keyword evidence="3" id="KW-0804">Transcription</keyword>
<dbReference type="SMART" id="SM00346">
    <property type="entry name" value="HTH_ICLR"/>
    <property type="match status" value="1"/>
</dbReference>
<dbReference type="InterPro" id="IPR029016">
    <property type="entry name" value="GAF-like_dom_sf"/>
</dbReference>
<gene>
    <name evidence="5" type="ORF">GCM10010977_08130</name>
</gene>
<proteinExistence type="predicted"/>
<dbReference type="EMBL" id="BMLQ01000002">
    <property type="protein sequence ID" value="GGO42400.1"/>
    <property type="molecule type" value="Genomic_DNA"/>
</dbReference>
<evidence type="ECO:0000256" key="3">
    <source>
        <dbReference type="ARBA" id="ARBA00023163"/>
    </source>
</evidence>
<dbReference type="InterPro" id="IPR036390">
    <property type="entry name" value="WH_DNA-bd_sf"/>
</dbReference>
<comment type="caution">
    <text evidence="5">The sequence shown here is derived from an EMBL/GenBank/DDBJ whole genome shotgun (WGS) entry which is preliminary data.</text>
</comment>
<feature type="domain" description="HTH iclR-type" evidence="4">
    <location>
        <begin position="8"/>
        <end position="67"/>
    </location>
</feature>
<dbReference type="SUPFAM" id="SSF55781">
    <property type="entry name" value="GAF domain-like"/>
    <property type="match status" value="1"/>
</dbReference>
<dbReference type="PANTHER" id="PTHR30136">
    <property type="entry name" value="HELIX-TURN-HELIX TRANSCRIPTIONAL REGULATOR, ICLR FAMILY"/>
    <property type="match status" value="1"/>
</dbReference>
<dbReference type="RefSeq" id="WP_188804476.1">
    <property type="nucleotide sequence ID" value="NZ_BAAAOU010000001.1"/>
</dbReference>
<dbReference type="SUPFAM" id="SSF46785">
    <property type="entry name" value="Winged helix' DNA-binding domain"/>
    <property type="match status" value="1"/>
</dbReference>